<dbReference type="AlphaFoldDB" id="A0A0E9SQP5"/>
<protein>
    <submittedName>
        <fullName evidence="1">Uncharacterized protein</fullName>
    </submittedName>
</protein>
<reference evidence="1" key="2">
    <citation type="journal article" date="2015" name="Fish Shellfish Immunol.">
        <title>Early steps in the European eel (Anguilla anguilla)-Vibrio vulnificus interaction in the gills: Role of the RtxA13 toxin.</title>
        <authorList>
            <person name="Callol A."/>
            <person name="Pajuelo D."/>
            <person name="Ebbesson L."/>
            <person name="Teles M."/>
            <person name="MacKenzie S."/>
            <person name="Amaro C."/>
        </authorList>
    </citation>
    <scope>NUCLEOTIDE SEQUENCE</scope>
</reference>
<dbReference type="EMBL" id="GBXM01064888">
    <property type="protein sequence ID" value="JAH43689.1"/>
    <property type="molecule type" value="Transcribed_RNA"/>
</dbReference>
<accession>A0A0E9SQP5</accession>
<reference evidence="1" key="1">
    <citation type="submission" date="2014-11" db="EMBL/GenBank/DDBJ databases">
        <authorList>
            <person name="Amaro Gonzalez C."/>
        </authorList>
    </citation>
    <scope>NUCLEOTIDE SEQUENCE</scope>
</reference>
<organism evidence="1">
    <name type="scientific">Anguilla anguilla</name>
    <name type="common">European freshwater eel</name>
    <name type="synonym">Muraena anguilla</name>
    <dbReference type="NCBI Taxonomy" id="7936"/>
    <lineage>
        <taxon>Eukaryota</taxon>
        <taxon>Metazoa</taxon>
        <taxon>Chordata</taxon>
        <taxon>Craniata</taxon>
        <taxon>Vertebrata</taxon>
        <taxon>Euteleostomi</taxon>
        <taxon>Actinopterygii</taxon>
        <taxon>Neopterygii</taxon>
        <taxon>Teleostei</taxon>
        <taxon>Anguilliformes</taxon>
        <taxon>Anguillidae</taxon>
        <taxon>Anguilla</taxon>
    </lineage>
</organism>
<sequence length="40" mass="4504">MHSFRNVLDTTYCYAISSASTILLKNVNVHHITSGVAYLY</sequence>
<proteinExistence type="predicted"/>
<evidence type="ECO:0000313" key="1">
    <source>
        <dbReference type="EMBL" id="JAH43689.1"/>
    </source>
</evidence>
<name>A0A0E9SQP5_ANGAN</name>